<dbReference type="EMBL" id="JASNQZ010000010">
    <property type="protein sequence ID" value="KAL0952874.1"/>
    <property type="molecule type" value="Genomic_DNA"/>
</dbReference>
<evidence type="ECO:0000256" key="1">
    <source>
        <dbReference type="ARBA" id="ARBA00002963"/>
    </source>
</evidence>
<evidence type="ECO:0000256" key="3">
    <source>
        <dbReference type="ARBA" id="ARBA00009734"/>
    </source>
</evidence>
<gene>
    <name evidence="7" type="ORF">HGRIS_007093</name>
</gene>
<reference evidence="8" key="1">
    <citation type="submission" date="2024-06" db="EMBL/GenBank/DDBJ databases">
        <title>Multi-omics analyses provide insights into the biosynthesis of the anticancer antibiotic pleurotin in Hohenbuehelia grisea.</title>
        <authorList>
            <person name="Weaver J.A."/>
            <person name="Alberti F."/>
        </authorList>
    </citation>
    <scope>NUCLEOTIDE SEQUENCE [LARGE SCALE GENOMIC DNA]</scope>
    <source>
        <strain evidence="8">T-177</strain>
    </source>
</reference>
<keyword evidence="5" id="KW-0560">Oxidoreductase</keyword>
<dbReference type="Pfam" id="PF07955">
    <property type="entry name" value="DUF1687"/>
    <property type="match status" value="1"/>
</dbReference>
<dbReference type="InterPro" id="IPR012882">
    <property type="entry name" value="Fmp46"/>
</dbReference>
<organism evidence="7 8">
    <name type="scientific">Hohenbuehelia grisea</name>
    <dbReference type="NCBI Taxonomy" id="104357"/>
    <lineage>
        <taxon>Eukaryota</taxon>
        <taxon>Fungi</taxon>
        <taxon>Dikarya</taxon>
        <taxon>Basidiomycota</taxon>
        <taxon>Agaricomycotina</taxon>
        <taxon>Agaricomycetes</taxon>
        <taxon>Agaricomycetidae</taxon>
        <taxon>Agaricales</taxon>
        <taxon>Pleurotineae</taxon>
        <taxon>Pleurotaceae</taxon>
        <taxon>Hohenbuehelia</taxon>
    </lineage>
</organism>
<evidence type="ECO:0000256" key="4">
    <source>
        <dbReference type="ARBA" id="ARBA00022946"/>
    </source>
</evidence>
<evidence type="ECO:0000313" key="8">
    <source>
        <dbReference type="Proteomes" id="UP001556367"/>
    </source>
</evidence>
<accession>A0ABR3JB50</accession>
<evidence type="ECO:0000313" key="7">
    <source>
        <dbReference type="EMBL" id="KAL0952874.1"/>
    </source>
</evidence>
<evidence type="ECO:0000256" key="6">
    <source>
        <dbReference type="ARBA" id="ARBA00023128"/>
    </source>
</evidence>
<comment type="subcellular location">
    <subcellularLocation>
        <location evidence="2">Mitochondrion</location>
    </subcellularLocation>
</comment>
<keyword evidence="6" id="KW-0496">Mitochondrion</keyword>
<dbReference type="PANTHER" id="PTHR28071:SF1">
    <property type="entry name" value="REDOX PROTEIN FMP46, MITOCHONDRIAL-RELATED"/>
    <property type="match status" value="1"/>
</dbReference>
<keyword evidence="8" id="KW-1185">Reference proteome</keyword>
<protein>
    <recommendedName>
        <fullName evidence="9">Thioredoxin-like protein</fullName>
    </recommendedName>
</protein>
<sequence>MFAAFKRSLPEISIFHNPSSPPSTKALGLLRASLSGPFPASKANSPPLYFNLEVIESPPTPDQLRTIVSFLPPNKPSKPSSVFLSAHPSASASSNYADDVSQIAKLATQNPNTFKWPVVVDWASGRASIGDVGGVESILEELRKKRDGESKEEDEFKPKGWFS</sequence>
<dbReference type="PANTHER" id="PTHR28071">
    <property type="entry name" value="REDOX PROTEIN FMP46, MITOCHONDRIAL-RELATED"/>
    <property type="match status" value="1"/>
</dbReference>
<dbReference type="Gene3D" id="3.40.30.10">
    <property type="entry name" value="Glutaredoxin"/>
    <property type="match status" value="1"/>
</dbReference>
<comment type="caution">
    <text evidence="7">The sequence shown here is derived from an EMBL/GenBank/DDBJ whole genome shotgun (WGS) entry which is preliminary data.</text>
</comment>
<comment type="function">
    <text evidence="1">Putative mitochondrial redox protein which could be involved in the reduction of small toxic molecules.</text>
</comment>
<dbReference type="Proteomes" id="UP001556367">
    <property type="component" value="Unassembled WGS sequence"/>
</dbReference>
<evidence type="ECO:0000256" key="2">
    <source>
        <dbReference type="ARBA" id="ARBA00004173"/>
    </source>
</evidence>
<dbReference type="SUPFAM" id="SSF52833">
    <property type="entry name" value="Thioredoxin-like"/>
    <property type="match status" value="1"/>
</dbReference>
<dbReference type="InterPro" id="IPR036249">
    <property type="entry name" value="Thioredoxin-like_sf"/>
</dbReference>
<proteinExistence type="inferred from homology"/>
<evidence type="ECO:0008006" key="9">
    <source>
        <dbReference type="Google" id="ProtNLM"/>
    </source>
</evidence>
<comment type="similarity">
    <text evidence="3">Belongs to the FMP46 family.</text>
</comment>
<name>A0ABR3JB50_9AGAR</name>
<keyword evidence="4" id="KW-0809">Transit peptide</keyword>
<evidence type="ECO:0000256" key="5">
    <source>
        <dbReference type="ARBA" id="ARBA00023002"/>
    </source>
</evidence>